<protein>
    <submittedName>
        <fullName evidence="1">Uncharacterized protein</fullName>
    </submittedName>
</protein>
<dbReference type="OrthoDB" id="10349299at2759"/>
<evidence type="ECO:0000313" key="1">
    <source>
        <dbReference type="EMBL" id="GMH50095.1"/>
    </source>
</evidence>
<keyword evidence="2" id="KW-1185">Reference proteome</keyword>
<reference evidence="1" key="1">
    <citation type="submission" date="2022-07" db="EMBL/GenBank/DDBJ databases">
        <title>Genome analysis of Parmales, a sister group of diatoms, reveals the evolutionary specialization of diatoms from phago-mixotrophs to photoautotrophs.</title>
        <authorList>
            <person name="Ban H."/>
            <person name="Sato S."/>
            <person name="Yoshikawa S."/>
            <person name="Kazumasa Y."/>
            <person name="Nakamura Y."/>
            <person name="Ichinomiya M."/>
            <person name="Saitoh K."/>
            <person name="Sato N."/>
            <person name="Blanc-Mathieu R."/>
            <person name="Endo H."/>
            <person name="Kuwata A."/>
            <person name="Ogata H."/>
        </authorList>
    </citation>
    <scope>NUCLEOTIDE SEQUENCE</scope>
</reference>
<organism evidence="1 2">
    <name type="scientific">Triparma retinervis</name>
    <dbReference type="NCBI Taxonomy" id="2557542"/>
    <lineage>
        <taxon>Eukaryota</taxon>
        <taxon>Sar</taxon>
        <taxon>Stramenopiles</taxon>
        <taxon>Ochrophyta</taxon>
        <taxon>Bolidophyceae</taxon>
        <taxon>Parmales</taxon>
        <taxon>Triparmaceae</taxon>
        <taxon>Triparma</taxon>
    </lineage>
</organism>
<dbReference type="Proteomes" id="UP001165082">
    <property type="component" value="Unassembled WGS sequence"/>
</dbReference>
<dbReference type="EMBL" id="BRXZ01000660">
    <property type="protein sequence ID" value="GMH50095.1"/>
    <property type="molecule type" value="Genomic_DNA"/>
</dbReference>
<comment type="caution">
    <text evidence="1">The sequence shown here is derived from an EMBL/GenBank/DDBJ whole genome shotgun (WGS) entry which is preliminary data.</text>
</comment>
<evidence type="ECO:0000313" key="2">
    <source>
        <dbReference type="Proteomes" id="UP001165082"/>
    </source>
</evidence>
<sequence>MSTSKFSKICANPWKALVHEGSLVVSSLCQVRSRLPYLSTVYFNSSLTPLSPPGTHLHPKFVMTSDNVFVPSSTVCHMSTALLSSDVSLALDRGVRRHEELCKALRGVMKDLNEIVERAGRVVTEGMAAGWCPSGGGGVGGGKGRGGSGEFEAVLDAYGMMGRELFRKQCMADALLSNTEGLFKPPRTVEDAVRGEGDEDETDGRGAVEVAAVVERSWGDEAENSLMDVELLERVVGWSSS</sequence>
<name>A0A9W6ZHE8_9STRA</name>
<proteinExistence type="predicted"/>
<gene>
    <name evidence="1" type="ORF">TrRE_jg5390</name>
</gene>
<accession>A0A9W6ZHE8</accession>
<dbReference type="AlphaFoldDB" id="A0A9W6ZHE8"/>